<dbReference type="RefSeq" id="WP_091210243.1">
    <property type="nucleotide sequence ID" value="NZ_FOCL01000002.1"/>
</dbReference>
<gene>
    <name evidence="2" type="ORF">SAMN05192574_102908</name>
</gene>
<name>A0A1H8EZZ1_9SPHI</name>
<dbReference type="OrthoDB" id="291940at2"/>
<evidence type="ECO:0000313" key="3">
    <source>
        <dbReference type="Proteomes" id="UP000198942"/>
    </source>
</evidence>
<dbReference type="AlphaFoldDB" id="A0A1H8EZZ1"/>
<dbReference type="InterPro" id="IPR041519">
    <property type="entry name" value="HEPN_RiboL-PSP"/>
</dbReference>
<protein>
    <recommendedName>
        <fullName evidence="1">RiboL-PSP-HEPN domain-containing protein</fullName>
    </recommendedName>
</protein>
<evidence type="ECO:0000313" key="2">
    <source>
        <dbReference type="EMBL" id="SEN25035.1"/>
    </source>
</evidence>
<dbReference type="Proteomes" id="UP000198942">
    <property type="component" value="Unassembled WGS sequence"/>
</dbReference>
<reference evidence="3" key="1">
    <citation type="submission" date="2016-10" db="EMBL/GenBank/DDBJ databases">
        <authorList>
            <person name="Varghese N."/>
            <person name="Submissions S."/>
        </authorList>
    </citation>
    <scope>NUCLEOTIDE SEQUENCE [LARGE SCALE GENOMIC DNA]</scope>
    <source>
        <strain evidence="3">Gh-48</strain>
    </source>
</reference>
<feature type="domain" description="RiboL-PSP-HEPN" evidence="1">
    <location>
        <begin position="13"/>
        <end position="200"/>
    </location>
</feature>
<dbReference type="EMBL" id="FOCL01000002">
    <property type="protein sequence ID" value="SEN25035.1"/>
    <property type="molecule type" value="Genomic_DNA"/>
</dbReference>
<sequence length="202" mass="22882">MLSAKRQFDESMSRVNELDSLFTHLNTTLRFPSASISDLLRSEVVYSVSALDKLIHELVKEGMVEIFLLRRPRTSAYSKFPLTLDIVNNINLGVIPPELVFARHISESHRHLSFQDPDKISSILPLIWAEPHKWQTIALAMGLTEADVKTKLKNIVIRRNQIVHESDLDLSTGDIQPISQTDVRDIVQFIVLLGNTIFSLVA</sequence>
<keyword evidence="3" id="KW-1185">Reference proteome</keyword>
<dbReference type="Pfam" id="PF18735">
    <property type="entry name" value="HEPN_RiboL-PSP"/>
    <property type="match status" value="1"/>
</dbReference>
<dbReference type="STRING" id="551995.SAMN05192574_102908"/>
<evidence type="ECO:0000259" key="1">
    <source>
        <dbReference type="Pfam" id="PF18735"/>
    </source>
</evidence>
<proteinExistence type="predicted"/>
<organism evidence="2 3">
    <name type="scientific">Mucilaginibacter gossypiicola</name>
    <dbReference type="NCBI Taxonomy" id="551995"/>
    <lineage>
        <taxon>Bacteria</taxon>
        <taxon>Pseudomonadati</taxon>
        <taxon>Bacteroidota</taxon>
        <taxon>Sphingobacteriia</taxon>
        <taxon>Sphingobacteriales</taxon>
        <taxon>Sphingobacteriaceae</taxon>
        <taxon>Mucilaginibacter</taxon>
    </lineage>
</organism>
<accession>A0A1H8EZZ1</accession>